<sequence length="168" mass="18595">MFAIGNKKIGKDNPVFIIAEAGINHNGDLDIAKKLIKEASKCGADAIKFQTIIADELFSKKLNPELYDLVSKWSLNKKDHLILMDHAKKNNIQFFSTPMGERTTKLLVSLGIQAIKIASGDLDYHRFLRAVAKTKTPMIVSTGMSKISEIVAVADIIKDENCPFALLH</sequence>
<dbReference type="InterPro" id="IPR051690">
    <property type="entry name" value="PseI-like"/>
</dbReference>
<feature type="non-terminal residue" evidence="2">
    <location>
        <position position="168"/>
    </location>
</feature>
<dbReference type="InterPro" id="IPR013785">
    <property type="entry name" value="Aldolase_TIM"/>
</dbReference>
<dbReference type="AlphaFoldDB" id="A0A382DU27"/>
<evidence type="ECO:0000313" key="2">
    <source>
        <dbReference type="EMBL" id="SVB42006.1"/>
    </source>
</evidence>
<dbReference type="Pfam" id="PF03102">
    <property type="entry name" value="NeuB"/>
    <property type="match status" value="1"/>
</dbReference>
<reference evidence="2" key="1">
    <citation type="submission" date="2018-05" db="EMBL/GenBank/DDBJ databases">
        <authorList>
            <person name="Lanie J.A."/>
            <person name="Ng W.-L."/>
            <person name="Kazmierczak K.M."/>
            <person name="Andrzejewski T.M."/>
            <person name="Davidsen T.M."/>
            <person name="Wayne K.J."/>
            <person name="Tettelin H."/>
            <person name="Glass J.I."/>
            <person name="Rusch D."/>
            <person name="Podicherti R."/>
            <person name="Tsui H.-C.T."/>
            <person name="Winkler M.E."/>
        </authorList>
    </citation>
    <scope>NUCLEOTIDE SEQUENCE</scope>
</reference>
<name>A0A382DU27_9ZZZZ</name>
<dbReference type="EMBL" id="UINC01041144">
    <property type="protein sequence ID" value="SVB42006.1"/>
    <property type="molecule type" value="Genomic_DNA"/>
</dbReference>
<organism evidence="2">
    <name type="scientific">marine metagenome</name>
    <dbReference type="NCBI Taxonomy" id="408172"/>
    <lineage>
        <taxon>unclassified sequences</taxon>
        <taxon>metagenomes</taxon>
        <taxon>ecological metagenomes</taxon>
    </lineage>
</organism>
<dbReference type="PANTHER" id="PTHR42966">
    <property type="entry name" value="N-ACETYLNEURAMINATE SYNTHASE"/>
    <property type="match status" value="1"/>
</dbReference>
<dbReference type="Gene3D" id="3.20.20.70">
    <property type="entry name" value="Aldolase class I"/>
    <property type="match status" value="1"/>
</dbReference>
<feature type="domain" description="PseI/NeuA/B-like" evidence="1">
    <location>
        <begin position="35"/>
        <end position="168"/>
    </location>
</feature>
<accession>A0A382DU27</accession>
<evidence type="ECO:0000259" key="1">
    <source>
        <dbReference type="Pfam" id="PF03102"/>
    </source>
</evidence>
<dbReference type="SUPFAM" id="SSF51569">
    <property type="entry name" value="Aldolase"/>
    <property type="match status" value="1"/>
</dbReference>
<dbReference type="GO" id="GO:0047444">
    <property type="term" value="F:N-acylneuraminate-9-phosphate synthase activity"/>
    <property type="evidence" value="ECO:0007669"/>
    <property type="project" value="TreeGrafter"/>
</dbReference>
<gene>
    <name evidence="2" type="ORF">METZ01_LOCUS194860</name>
</gene>
<protein>
    <recommendedName>
        <fullName evidence="1">PseI/NeuA/B-like domain-containing protein</fullName>
    </recommendedName>
</protein>
<dbReference type="GO" id="GO:0016051">
    <property type="term" value="P:carbohydrate biosynthetic process"/>
    <property type="evidence" value="ECO:0007669"/>
    <property type="project" value="InterPro"/>
</dbReference>
<dbReference type="InterPro" id="IPR013132">
    <property type="entry name" value="PseI/NeuA/B-like_N"/>
</dbReference>
<dbReference type="PANTHER" id="PTHR42966:SF1">
    <property type="entry name" value="SIALIC ACID SYNTHASE"/>
    <property type="match status" value="1"/>
</dbReference>
<proteinExistence type="predicted"/>